<dbReference type="AlphaFoldDB" id="A0A084Y0I4"/>
<feature type="transmembrane region" description="Helical" evidence="1">
    <location>
        <begin position="153"/>
        <end position="173"/>
    </location>
</feature>
<reference evidence="2 3" key="1">
    <citation type="submission" date="2014-07" db="EMBL/GenBank/DDBJ databases">
        <title>Expanding our view of genomic diversity in Candidatus Accumulibacter clades.</title>
        <authorList>
            <person name="Skennerton C.T."/>
            <person name="Barr J.J."/>
            <person name="Slater F.R."/>
            <person name="Bond P.L."/>
            <person name="Tyson G.W."/>
        </authorList>
    </citation>
    <scope>NUCLEOTIDE SEQUENCE [LARGE SCALE GENOMIC DNA]</scope>
    <source>
        <strain evidence="3">SK-01</strain>
    </source>
</reference>
<protein>
    <submittedName>
        <fullName evidence="2">Uncharacterized protein</fullName>
    </submittedName>
</protein>
<feature type="transmembrane region" description="Helical" evidence="1">
    <location>
        <begin position="99"/>
        <end position="120"/>
    </location>
</feature>
<dbReference type="Proteomes" id="UP000019812">
    <property type="component" value="Unassembled WGS sequence"/>
</dbReference>
<evidence type="ECO:0000313" key="3">
    <source>
        <dbReference type="Proteomes" id="UP000019812"/>
    </source>
</evidence>
<proteinExistence type="predicted"/>
<evidence type="ECO:0000256" key="1">
    <source>
        <dbReference type="SAM" id="Phobius"/>
    </source>
</evidence>
<evidence type="ECO:0000313" key="2">
    <source>
        <dbReference type="EMBL" id="KFB68228.1"/>
    </source>
</evidence>
<sequence length="202" mass="22149">MKLPIEIEDFHQITPGAAPVSLGGLLAVLVFGAVCLGFHWLGRDGWVPLLDSANLALHEAGHPLVGIFSARATVYGGTLFQLVFPLAVAWHFHRAGNPVGLAAALVWLGENLFNIARYMADARVQELPLVGSGDHDWTEIFGRWGVLHLDGRIASLTRGCGLLLMAGAMLWLYRRWRVDSQGDLAQATKKISPRDRNGRRRP</sequence>
<accession>A0A084Y0I4</accession>
<keyword evidence="1" id="KW-0812">Transmembrane</keyword>
<keyword evidence="1" id="KW-0472">Membrane</keyword>
<dbReference type="EMBL" id="JDSS02000021">
    <property type="protein sequence ID" value="KFB68228.1"/>
    <property type="molecule type" value="Genomic_DNA"/>
</dbReference>
<feature type="transmembrane region" description="Helical" evidence="1">
    <location>
        <begin position="20"/>
        <end position="41"/>
    </location>
</feature>
<gene>
    <name evidence="2" type="ORF">CAPSK01_002081</name>
</gene>
<name>A0A084Y0I4_9PROT</name>
<feature type="transmembrane region" description="Helical" evidence="1">
    <location>
        <begin position="72"/>
        <end position="92"/>
    </location>
</feature>
<organism evidence="2 3">
    <name type="scientific">Candidatus Accumulibacter vicinus</name>
    <dbReference type="NCBI Taxonomy" id="2954382"/>
    <lineage>
        <taxon>Bacteria</taxon>
        <taxon>Pseudomonadati</taxon>
        <taxon>Pseudomonadota</taxon>
        <taxon>Betaproteobacteria</taxon>
        <taxon>Candidatus Accumulibacter</taxon>
    </lineage>
</organism>
<comment type="caution">
    <text evidence="2">The sequence shown here is derived from an EMBL/GenBank/DDBJ whole genome shotgun (WGS) entry which is preliminary data.</text>
</comment>
<dbReference type="RefSeq" id="WP_273703414.1">
    <property type="nucleotide sequence ID" value="NZ_JDSS02000021.1"/>
</dbReference>
<keyword evidence="1" id="KW-1133">Transmembrane helix</keyword>